<feature type="non-terminal residue" evidence="18">
    <location>
        <position position="568"/>
    </location>
</feature>
<evidence type="ECO:0000256" key="6">
    <source>
        <dbReference type="ARBA" id="ARBA00022723"/>
    </source>
</evidence>
<keyword evidence="10" id="KW-0460">Magnesium</keyword>
<evidence type="ECO:0000256" key="8">
    <source>
        <dbReference type="ARBA" id="ARBA00022837"/>
    </source>
</evidence>
<keyword evidence="9" id="KW-0067">ATP-binding</keyword>
<dbReference type="SUPFAM" id="SSF81660">
    <property type="entry name" value="Metal cation-transporting ATPase, ATP-binding domain N"/>
    <property type="match status" value="1"/>
</dbReference>
<dbReference type="EC" id="7.2.2.10" evidence="2"/>
<dbReference type="EMBL" id="ML001024">
    <property type="protein sequence ID" value="RKO83622.1"/>
    <property type="molecule type" value="Genomic_DNA"/>
</dbReference>
<keyword evidence="6" id="KW-0479">Metal-binding</keyword>
<keyword evidence="13" id="KW-0406">Ion transport</keyword>
<dbReference type="GO" id="GO:0012505">
    <property type="term" value="C:endomembrane system"/>
    <property type="evidence" value="ECO:0007669"/>
    <property type="project" value="UniProtKB-SubCell"/>
</dbReference>
<dbReference type="GO" id="GO:0006874">
    <property type="term" value="P:intracellular calcium ion homeostasis"/>
    <property type="evidence" value="ECO:0007669"/>
    <property type="project" value="TreeGrafter"/>
</dbReference>
<keyword evidence="11" id="KW-1278">Translocase</keyword>
<dbReference type="GO" id="GO:0005524">
    <property type="term" value="F:ATP binding"/>
    <property type="evidence" value="ECO:0007669"/>
    <property type="project" value="UniProtKB-KW"/>
</dbReference>
<keyword evidence="3" id="KW-0813">Transport</keyword>
<comment type="subcellular location">
    <subcellularLocation>
        <location evidence="1">Endomembrane system</location>
        <topology evidence="1">Multi-pass membrane protein</topology>
    </subcellularLocation>
</comment>
<dbReference type="PANTHER" id="PTHR24093:SF369">
    <property type="entry name" value="CALCIUM-TRANSPORTING ATPASE"/>
    <property type="match status" value="1"/>
</dbReference>
<evidence type="ECO:0000256" key="16">
    <source>
        <dbReference type="SAM" id="MobiDB-lite"/>
    </source>
</evidence>
<dbReference type="AlphaFoldDB" id="A0A4P9VWQ7"/>
<dbReference type="InterPro" id="IPR044492">
    <property type="entry name" value="P_typ_ATPase_HD_dom"/>
</dbReference>
<dbReference type="PRINTS" id="PR00121">
    <property type="entry name" value="NAKATPASE"/>
</dbReference>
<feature type="transmembrane region" description="Helical" evidence="17">
    <location>
        <begin position="21"/>
        <end position="43"/>
    </location>
</feature>
<evidence type="ECO:0000256" key="1">
    <source>
        <dbReference type="ARBA" id="ARBA00004127"/>
    </source>
</evidence>
<dbReference type="PANTHER" id="PTHR24093">
    <property type="entry name" value="CATION TRANSPORTING ATPASE"/>
    <property type="match status" value="1"/>
</dbReference>
<dbReference type="Pfam" id="PF13246">
    <property type="entry name" value="Cation_ATPase"/>
    <property type="match status" value="1"/>
</dbReference>
<dbReference type="Gene3D" id="3.40.1110.10">
    <property type="entry name" value="Calcium-transporting ATPase, cytoplasmic domain N"/>
    <property type="match status" value="2"/>
</dbReference>
<sequence length="568" mass="60351">MRTDSEETPLQQKLSDLAESIAKLGAAAALLQFCVLLIKYVITTVASREAPSAETVATHLLQILINSITVIVVAVPEGLPLAVTLALAYATTQMLKDRNLVRVLSACETMAGATTICSDKTGTLTENKMTVVAGTVGRTHPFEADDIPTLPTVIPPSAAPLLKSLAQNAAQNSSAFFFETNYVGSTTEVALLHFIEQMKFSVPDLRADPTSKIVQIFPFSSERKLMATVVHLEGGEGRKEVYRVYVKGAAEIVLKLCSGVADLAGDEDGEGAVVALDAREMRHMGDVVVRYAERSLRAIALAHRDLTPAEFTSLLSGPLQTRVATALEEEHLASRRAEEPDVLLVASDSDDENSSHKPHYHPASDAAPARGPAPPTPTAAQVLAHPIAMEELISSNLICDGIVGIEDPLREGVLEAVKSCQRAGIVVRMVTGDNLTTARSIAAKAGILTRGGVIMEGSKFRKLSHEELDAVLPRLQVLARSSPTDKMLLVGELKAAGHTVAVTGDGTNDGPALKLADVGFSMGLCGTEVAKEASSIILMDDDFAGIVKAVLWGRGVNDSVKKFLQFQL</sequence>
<evidence type="ECO:0000256" key="9">
    <source>
        <dbReference type="ARBA" id="ARBA00022840"/>
    </source>
</evidence>
<accession>A0A4P9VWQ7</accession>
<dbReference type="Gene3D" id="1.20.1110.10">
    <property type="entry name" value="Calcium-transporting ATPase, transmembrane domain"/>
    <property type="match status" value="2"/>
</dbReference>
<dbReference type="FunFam" id="3.40.50.1000:FF:000018">
    <property type="entry name" value="Calcium-transporting ATPase"/>
    <property type="match status" value="1"/>
</dbReference>
<dbReference type="NCBIfam" id="TIGR01494">
    <property type="entry name" value="ATPase_P-type"/>
    <property type="match status" value="2"/>
</dbReference>
<evidence type="ECO:0000256" key="15">
    <source>
        <dbReference type="ARBA" id="ARBA00067965"/>
    </source>
</evidence>
<dbReference type="SFLD" id="SFLDG00002">
    <property type="entry name" value="C1.7:_P-type_atpase_like"/>
    <property type="match status" value="1"/>
</dbReference>
<dbReference type="InterPro" id="IPR023214">
    <property type="entry name" value="HAD_sf"/>
</dbReference>
<feature type="region of interest" description="Disordered" evidence="16">
    <location>
        <begin position="348"/>
        <end position="379"/>
    </location>
</feature>
<dbReference type="InterPro" id="IPR023299">
    <property type="entry name" value="ATPase_P-typ_cyto_dom_N"/>
</dbReference>
<keyword evidence="4" id="KW-0109">Calcium transport</keyword>
<dbReference type="Gene3D" id="3.40.50.1000">
    <property type="entry name" value="HAD superfamily/HAD-like"/>
    <property type="match status" value="1"/>
</dbReference>
<dbReference type="SFLD" id="SFLDS00003">
    <property type="entry name" value="Haloacid_Dehalogenase"/>
    <property type="match status" value="1"/>
</dbReference>
<evidence type="ECO:0000256" key="7">
    <source>
        <dbReference type="ARBA" id="ARBA00022741"/>
    </source>
</evidence>
<evidence type="ECO:0000313" key="19">
    <source>
        <dbReference type="Proteomes" id="UP000269721"/>
    </source>
</evidence>
<feature type="transmembrane region" description="Helical" evidence="17">
    <location>
        <begin position="63"/>
        <end position="90"/>
    </location>
</feature>
<dbReference type="GO" id="GO:0005388">
    <property type="term" value="F:P-type calcium transporter activity"/>
    <property type="evidence" value="ECO:0007669"/>
    <property type="project" value="UniProtKB-EC"/>
</dbReference>
<dbReference type="PROSITE" id="PS00154">
    <property type="entry name" value="ATPASE_E1_E2"/>
    <property type="match status" value="1"/>
</dbReference>
<dbReference type="OrthoDB" id="3352408at2759"/>
<dbReference type="SUPFAM" id="SSF56784">
    <property type="entry name" value="HAD-like"/>
    <property type="match status" value="1"/>
</dbReference>
<keyword evidence="8" id="KW-0106">Calcium</keyword>
<evidence type="ECO:0000313" key="18">
    <source>
        <dbReference type="EMBL" id="RKO83622.1"/>
    </source>
</evidence>
<evidence type="ECO:0000256" key="5">
    <source>
        <dbReference type="ARBA" id="ARBA00022692"/>
    </source>
</evidence>
<organism evidence="18 19">
    <name type="scientific">Blyttiomyces helicus</name>
    <dbReference type="NCBI Taxonomy" id="388810"/>
    <lineage>
        <taxon>Eukaryota</taxon>
        <taxon>Fungi</taxon>
        <taxon>Fungi incertae sedis</taxon>
        <taxon>Chytridiomycota</taxon>
        <taxon>Chytridiomycota incertae sedis</taxon>
        <taxon>Chytridiomycetes</taxon>
        <taxon>Chytridiomycetes incertae sedis</taxon>
        <taxon>Blyttiomyces</taxon>
    </lineage>
</organism>
<keyword evidence="14 17" id="KW-0472">Membrane</keyword>
<dbReference type="InterPro" id="IPR036412">
    <property type="entry name" value="HAD-like_sf"/>
</dbReference>
<keyword evidence="5 17" id="KW-0812">Transmembrane</keyword>
<dbReference type="GO" id="GO:0016887">
    <property type="term" value="F:ATP hydrolysis activity"/>
    <property type="evidence" value="ECO:0007669"/>
    <property type="project" value="InterPro"/>
</dbReference>
<dbReference type="InterPro" id="IPR001757">
    <property type="entry name" value="P_typ_ATPase"/>
</dbReference>
<evidence type="ECO:0000256" key="14">
    <source>
        <dbReference type="ARBA" id="ARBA00023136"/>
    </source>
</evidence>
<evidence type="ECO:0000256" key="4">
    <source>
        <dbReference type="ARBA" id="ARBA00022568"/>
    </source>
</evidence>
<name>A0A4P9VWQ7_9FUNG</name>
<gene>
    <name evidence="18" type="ORF">BDK51DRAFT_33426</name>
</gene>
<proteinExistence type="predicted"/>
<dbReference type="SFLD" id="SFLDF00027">
    <property type="entry name" value="p-type_atpase"/>
    <property type="match status" value="1"/>
</dbReference>
<evidence type="ECO:0000256" key="3">
    <source>
        <dbReference type="ARBA" id="ARBA00022448"/>
    </source>
</evidence>
<keyword evidence="19" id="KW-1185">Reference proteome</keyword>
<dbReference type="InterPro" id="IPR018303">
    <property type="entry name" value="ATPase_P-typ_P_site"/>
</dbReference>
<evidence type="ECO:0000256" key="12">
    <source>
        <dbReference type="ARBA" id="ARBA00022989"/>
    </source>
</evidence>
<keyword evidence="12 17" id="KW-1133">Transmembrane helix</keyword>
<evidence type="ECO:0000256" key="11">
    <source>
        <dbReference type="ARBA" id="ARBA00022967"/>
    </source>
</evidence>
<evidence type="ECO:0000256" key="13">
    <source>
        <dbReference type="ARBA" id="ARBA00023065"/>
    </source>
</evidence>
<protein>
    <recommendedName>
        <fullName evidence="15">Calcium-transporting ATPase 2</fullName>
        <ecNumber evidence="2">7.2.2.10</ecNumber>
    </recommendedName>
</protein>
<keyword evidence="7" id="KW-0547">Nucleotide-binding</keyword>
<evidence type="ECO:0000256" key="10">
    <source>
        <dbReference type="ARBA" id="ARBA00022842"/>
    </source>
</evidence>
<evidence type="ECO:0000256" key="17">
    <source>
        <dbReference type="SAM" id="Phobius"/>
    </source>
</evidence>
<reference evidence="19" key="1">
    <citation type="journal article" date="2018" name="Nat. Microbiol.">
        <title>Leveraging single-cell genomics to expand the fungal tree of life.</title>
        <authorList>
            <person name="Ahrendt S.R."/>
            <person name="Quandt C.A."/>
            <person name="Ciobanu D."/>
            <person name="Clum A."/>
            <person name="Salamov A."/>
            <person name="Andreopoulos B."/>
            <person name="Cheng J.F."/>
            <person name="Woyke T."/>
            <person name="Pelin A."/>
            <person name="Henrissat B."/>
            <person name="Reynolds N.K."/>
            <person name="Benny G.L."/>
            <person name="Smith M.E."/>
            <person name="James T.Y."/>
            <person name="Grigoriev I.V."/>
        </authorList>
    </citation>
    <scope>NUCLEOTIDE SEQUENCE [LARGE SCALE GENOMIC DNA]</scope>
</reference>
<dbReference type="Proteomes" id="UP000269721">
    <property type="component" value="Unassembled WGS sequence"/>
</dbReference>
<dbReference type="InterPro" id="IPR023298">
    <property type="entry name" value="ATPase_P-typ_TM_dom_sf"/>
</dbReference>
<dbReference type="PRINTS" id="PR00119">
    <property type="entry name" value="CATATPASE"/>
</dbReference>
<dbReference type="GO" id="GO:0005886">
    <property type="term" value="C:plasma membrane"/>
    <property type="evidence" value="ECO:0007669"/>
    <property type="project" value="TreeGrafter"/>
</dbReference>
<evidence type="ECO:0000256" key="2">
    <source>
        <dbReference type="ARBA" id="ARBA00012790"/>
    </source>
</evidence>
<dbReference type="SUPFAM" id="SSF81665">
    <property type="entry name" value="Calcium ATPase, transmembrane domain M"/>
    <property type="match status" value="1"/>
</dbReference>
<dbReference type="GO" id="GO:0046872">
    <property type="term" value="F:metal ion binding"/>
    <property type="evidence" value="ECO:0007669"/>
    <property type="project" value="UniProtKB-KW"/>
</dbReference>